<keyword evidence="2" id="KW-0732">Signal</keyword>
<feature type="signal peptide" evidence="2">
    <location>
        <begin position="1"/>
        <end position="19"/>
    </location>
</feature>
<evidence type="ECO:0000256" key="1">
    <source>
        <dbReference type="SAM" id="MobiDB-lite"/>
    </source>
</evidence>
<dbReference type="InParanoid" id="A0A136JH25"/>
<organism evidence="3 4">
    <name type="scientific">Microdochium bolleyi</name>
    <dbReference type="NCBI Taxonomy" id="196109"/>
    <lineage>
        <taxon>Eukaryota</taxon>
        <taxon>Fungi</taxon>
        <taxon>Dikarya</taxon>
        <taxon>Ascomycota</taxon>
        <taxon>Pezizomycotina</taxon>
        <taxon>Sordariomycetes</taxon>
        <taxon>Xylariomycetidae</taxon>
        <taxon>Xylariales</taxon>
        <taxon>Microdochiaceae</taxon>
        <taxon>Microdochium</taxon>
    </lineage>
</organism>
<evidence type="ECO:0000256" key="2">
    <source>
        <dbReference type="SAM" id="SignalP"/>
    </source>
</evidence>
<protein>
    <recommendedName>
        <fullName evidence="5">Ricin B lectin domain-containing protein</fullName>
    </recommendedName>
</protein>
<feature type="region of interest" description="Disordered" evidence="1">
    <location>
        <begin position="64"/>
        <end position="139"/>
    </location>
</feature>
<dbReference type="EMBL" id="KQ964245">
    <property type="protein sequence ID" value="KXJ96463.1"/>
    <property type="molecule type" value="Genomic_DNA"/>
</dbReference>
<feature type="compositionally biased region" description="Low complexity" evidence="1">
    <location>
        <begin position="64"/>
        <end position="126"/>
    </location>
</feature>
<feature type="chain" id="PRO_5007293756" description="Ricin B lectin domain-containing protein" evidence="2">
    <location>
        <begin position="20"/>
        <end position="288"/>
    </location>
</feature>
<gene>
    <name evidence="3" type="ORF">Micbo1qcDRAFT_210726</name>
</gene>
<accession>A0A136JH25</accession>
<evidence type="ECO:0008006" key="5">
    <source>
        <dbReference type="Google" id="ProtNLM"/>
    </source>
</evidence>
<evidence type="ECO:0000313" key="3">
    <source>
        <dbReference type="EMBL" id="KXJ96463.1"/>
    </source>
</evidence>
<dbReference type="Proteomes" id="UP000070501">
    <property type="component" value="Unassembled WGS sequence"/>
</dbReference>
<keyword evidence="4" id="KW-1185">Reference proteome</keyword>
<evidence type="ECO:0000313" key="4">
    <source>
        <dbReference type="Proteomes" id="UP000070501"/>
    </source>
</evidence>
<dbReference type="AlphaFoldDB" id="A0A136JH25"/>
<name>A0A136JH25_9PEZI</name>
<sequence>MVRSASVLALTGLINGVLGSRCKPWSSAHISDYTASTSSAVYSQVTPSVSSVLPTVSMTESASATLSSESSSSESISSASATDSTESTATPTTSESPSESTTNITTPTPVSSVTTSSTEESIAPTSTTPPGPITTSLTAIGGPIPDLPIRAGGLAGHVLIAGDYPGIPTGSVHFEADTGHVRVDGPGGSSVYLCHTAGDSSTDPLMVQQCSDPSRYLACERSSSGDLLSCSAPVCYWGPMDEYTCPPGLQYSNWYLRRWNDAGTAFGVALGPNVQGTAGGVKLLIGTN</sequence>
<dbReference type="STRING" id="196109.A0A136JH25"/>
<proteinExistence type="predicted"/>
<reference evidence="4" key="1">
    <citation type="submission" date="2016-02" db="EMBL/GenBank/DDBJ databases">
        <title>Draft genome sequence of Microdochium bolleyi, a fungal endophyte of beachgrass.</title>
        <authorList>
            <consortium name="DOE Joint Genome Institute"/>
            <person name="David A.S."/>
            <person name="May G."/>
            <person name="Haridas S."/>
            <person name="Lim J."/>
            <person name="Wang M."/>
            <person name="Labutti K."/>
            <person name="Lipzen A."/>
            <person name="Barry K."/>
            <person name="Grigoriev I.V."/>
        </authorList>
    </citation>
    <scope>NUCLEOTIDE SEQUENCE [LARGE SCALE GENOMIC DNA]</scope>
    <source>
        <strain evidence="4">J235TASD1</strain>
    </source>
</reference>